<reference evidence="7 8" key="1">
    <citation type="submission" date="2018-06" db="EMBL/GenBank/DDBJ databases">
        <authorList>
            <consortium name="Pathogen Informatics"/>
            <person name="Doyle S."/>
        </authorList>
    </citation>
    <scope>NUCLEOTIDE SEQUENCE [LARGE SCALE GENOMIC DNA]</scope>
    <source>
        <strain evidence="7 8">NCTC9140</strain>
    </source>
</reference>
<comment type="cofactor">
    <cofactor evidence="1">
        <name>Mg(2+)</name>
        <dbReference type="ChEBI" id="CHEBI:18420"/>
    </cofactor>
</comment>
<dbReference type="PROSITE" id="PS50887">
    <property type="entry name" value="GGDEF"/>
    <property type="match status" value="1"/>
</dbReference>
<keyword evidence="4" id="KW-0342">GTP-binding</keyword>
<organism evidence="7 8">
    <name type="scientific">Klebsiella pneumoniae</name>
    <dbReference type="NCBI Taxonomy" id="573"/>
    <lineage>
        <taxon>Bacteria</taxon>
        <taxon>Pseudomonadati</taxon>
        <taxon>Pseudomonadota</taxon>
        <taxon>Gammaproteobacteria</taxon>
        <taxon>Enterobacterales</taxon>
        <taxon>Enterobacteriaceae</taxon>
        <taxon>Klebsiella/Raoultella group</taxon>
        <taxon>Klebsiella</taxon>
        <taxon>Klebsiella pneumoniae complex</taxon>
    </lineage>
</organism>
<proteinExistence type="predicted"/>
<evidence type="ECO:0000256" key="3">
    <source>
        <dbReference type="ARBA" id="ARBA00012528"/>
    </source>
</evidence>
<protein>
    <recommendedName>
        <fullName evidence="3">diguanylate cyclase</fullName>
        <ecNumber evidence="3">2.7.7.65</ecNumber>
    </recommendedName>
</protein>
<dbReference type="PANTHER" id="PTHR45138">
    <property type="entry name" value="REGULATORY COMPONENTS OF SENSORY TRANSDUCTION SYSTEM"/>
    <property type="match status" value="1"/>
</dbReference>
<keyword evidence="7" id="KW-0548">Nucleotidyltransferase</keyword>
<dbReference type="GO" id="GO:0052621">
    <property type="term" value="F:diguanylate cyclase activity"/>
    <property type="evidence" value="ECO:0007669"/>
    <property type="project" value="UniProtKB-EC"/>
</dbReference>
<comment type="pathway">
    <text evidence="2">Purine metabolism; 3',5'-cyclic di-GMP biosynthesis.</text>
</comment>
<evidence type="ECO:0000313" key="7">
    <source>
        <dbReference type="EMBL" id="STS82085.1"/>
    </source>
</evidence>
<dbReference type="InterPro" id="IPR050469">
    <property type="entry name" value="Diguanylate_Cyclase"/>
</dbReference>
<dbReference type="InterPro" id="IPR029787">
    <property type="entry name" value="Nucleotide_cyclase"/>
</dbReference>
<accession>A0A377TQT5</accession>
<dbReference type="InterPro" id="IPR000160">
    <property type="entry name" value="GGDEF_dom"/>
</dbReference>
<dbReference type="Pfam" id="PF00990">
    <property type="entry name" value="GGDEF"/>
    <property type="match status" value="1"/>
</dbReference>
<dbReference type="EMBL" id="UGKQ01000007">
    <property type="protein sequence ID" value="STS82085.1"/>
    <property type="molecule type" value="Genomic_DNA"/>
</dbReference>
<dbReference type="PANTHER" id="PTHR45138:SF9">
    <property type="entry name" value="DIGUANYLATE CYCLASE DGCM-RELATED"/>
    <property type="match status" value="1"/>
</dbReference>
<evidence type="ECO:0000259" key="6">
    <source>
        <dbReference type="PROSITE" id="PS50887"/>
    </source>
</evidence>
<evidence type="ECO:0000256" key="5">
    <source>
        <dbReference type="ARBA" id="ARBA00034247"/>
    </source>
</evidence>
<dbReference type="Proteomes" id="UP000254938">
    <property type="component" value="Unassembled WGS sequence"/>
</dbReference>
<evidence type="ECO:0000256" key="2">
    <source>
        <dbReference type="ARBA" id="ARBA00004665"/>
    </source>
</evidence>
<evidence type="ECO:0000256" key="4">
    <source>
        <dbReference type="ARBA" id="ARBA00023134"/>
    </source>
</evidence>
<dbReference type="SMART" id="SM00267">
    <property type="entry name" value="GGDEF"/>
    <property type="match status" value="1"/>
</dbReference>
<dbReference type="SUPFAM" id="SSF55073">
    <property type="entry name" value="Nucleotide cyclase"/>
    <property type="match status" value="1"/>
</dbReference>
<keyword evidence="4" id="KW-0547">Nucleotide-binding</keyword>
<dbReference type="GO" id="GO:0043709">
    <property type="term" value="P:cell adhesion involved in single-species biofilm formation"/>
    <property type="evidence" value="ECO:0007669"/>
    <property type="project" value="TreeGrafter"/>
</dbReference>
<comment type="catalytic activity">
    <reaction evidence="5">
        <text>2 GTP = 3',3'-c-di-GMP + 2 diphosphate</text>
        <dbReference type="Rhea" id="RHEA:24898"/>
        <dbReference type="ChEBI" id="CHEBI:33019"/>
        <dbReference type="ChEBI" id="CHEBI:37565"/>
        <dbReference type="ChEBI" id="CHEBI:58805"/>
        <dbReference type="EC" id="2.7.7.65"/>
    </reaction>
</comment>
<name>A0A377TQT5_KLEPN</name>
<keyword evidence="7" id="KW-0808">Transferase</keyword>
<dbReference type="Gene3D" id="3.30.70.270">
    <property type="match status" value="1"/>
</dbReference>
<sequence length="186" mass="21014">MELDIINQREALKIANKELEKMAAYDSLTDIYNRSKFMSLFNEIKVDSEKYQSPLSLAVIDIDYFKSYNDDFGHQEGDLALKIVATSLTNSLTEKGILARFGGEEFIVLLPNTTESECVAKCEVLRKCVQGILTLKRTITISIGAVSIYPNEGCNISFDELFKIADTKLYDAKKSGRNRVKNHRID</sequence>
<dbReference type="CDD" id="cd01949">
    <property type="entry name" value="GGDEF"/>
    <property type="match status" value="1"/>
</dbReference>
<dbReference type="GO" id="GO:0005886">
    <property type="term" value="C:plasma membrane"/>
    <property type="evidence" value="ECO:0007669"/>
    <property type="project" value="TreeGrafter"/>
</dbReference>
<dbReference type="InterPro" id="IPR043128">
    <property type="entry name" value="Rev_trsase/Diguanyl_cyclase"/>
</dbReference>
<dbReference type="NCBIfam" id="TIGR00254">
    <property type="entry name" value="GGDEF"/>
    <property type="match status" value="1"/>
</dbReference>
<dbReference type="AlphaFoldDB" id="A0A377TQT5"/>
<dbReference type="FunFam" id="3.30.70.270:FF:000001">
    <property type="entry name" value="Diguanylate cyclase domain protein"/>
    <property type="match status" value="1"/>
</dbReference>
<dbReference type="GO" id="GO:0005525">
    <property type="term" value="F:GTP binding"/>
    <property type="evidence" value="ECO:0007669"/>
    <property type="project" value="UniProtKB-KW"/>
</dbReference>
<evidence type="ECO:0000313" key="8">
    <source>
        <dbReference type="Proteomes" id="UP000254938"/>
    </source>
</evidence>
<dbReference type="GO" id="GO:1902201">
    <property type="term" value="P:negative regulation of bacterial-type flagellum-dependent cell motility"/>
    <property type="evidence" value="ECO:0007669"/>
    <property type="project" value="TreeGrafter"/>
</dbReference>
<evidence type="ECO:0000256" key="1">
    <source>
        <dbReference type="ARBA" id="ARBA00001946"/>
    </source>
</evidence>
<dbReference type="EC" id="2.7.7.65" evidence="3"/>
<feature type="domain" description="GGDEF" evidence="6">
    <location>
        <begin position="53"/>
        <end position="185"/>
    </location>
</feature>
<gene>
    <name evidence="7" type="primary">ycdT_4</name>
    <name evidence="7" type="ORF">NCTC9140_03833</name>
</gene>